<dbReference type="GO" id="GO:0019887">
    <property type="term" value="F:protein kinase regulator activity"/>
    <property type="evidence" value="ECO:0007669"/>
    <property type="project" value="TreeGrafter"/>
</dbReference>
<dbReference type="GO" id="GO:0005737">
    <property type="term" value="C:cytoplasm"/>
    <property type="evidence" value="ECO:0007669"/>
    <property type="project" value="TreeGrafter"/>
</dbReference>
<dbReference type="PROSITE" id="PS51371">
    <property type="entry name" value="CBS"/>
    <property type="match status" value="3"/>
</dbReference>
<dbReference type="GeneID" id="27706494"/>
<feature type="compositionally biased region" description="Basic residues" evidence="5">
    <location>
        <begin position="28"/>
        <end position="44"/>
    </location>
</feature>
<feature type="compositionally biased region" description="Polar residues" evidence="5">
    <location>
        <begin position="7"/>
        <end position="19"/>
    </location>
</feature>
<dbReference type="RefSeq" id="XP_016638178.1">
    <property type="nucleotide sequence ID" value="XM_016771268.1"/>
</dbReference>
<accession>A0A0D2HQA2</accession>
<evidence type="ECO:0000313" key="8">
    <source>
        <dbReference type="Proteomes" id="UP000053411"/>
    </source>
</evidence>
<dbReference type="AlphaFoldDB" id="A0A0D2HQA2"/>
<dbReference type="SMART" id="SM00116">
    <property type="entry name" value="CBS"/>
    <property type="match status" value="4"/>
</dbReference>
<sequence>MADDTEVTQPPSHARSTPPNGQPTSPYNHHHNSHHHHHQQHHPHTQNSAPSPPPSAAANYGAQEATFVRPSDLLRPKAVPRNIPPPAPPKADRPIDRDERAGLQAIRDFLRARKCYDVLPLSFRLIELDVGLTVKESLQIMVQCGIVSAPLWDSNTSTYAGLLTVNDYLNVVRYYNVHADKLKDVDKLLLSDLKDLEKVLNVKPPETVSASPEAILYDALRKQLVSRARRIPLVSYDSDTQRTMVTSVITQYRILKFISMNVKETDMLRKPLEMIKLGTYTGIVRCSMDTTVLDVVDEMVTKNISSVPVVTTEGMLLNVFEAVDVIEILKSGDYGNLTWTVGKALSCRSPNHPGIYCCSLEDGLDTIFETIKKSRVHRLMVVDEQNYLKGVLSLSDILHYLLVDGSEEKDGAGHGHLSAEKIYGA</sequence>
<dbReference type="VEuPathDB" id="FungiDB:Z520_00748"/>
<name>A0A0D2HQA2_9EURO</name>
<dbReference type="InterPro" id="IPR046342">
    <property type="entry name" value="CBS_dom_sf"/>
</dbReference>
<keyword evidence="3 4" id="KW-0129">CBS domain</keyword>
<evidence type="ECO:0000313" key="7">
    <source>
        <dbReference type="EMBL" id="KIY04056.1"/>
    </source>
</evidence>
<reference evidence="7 8" key="1">
    <citation type="submission" date="2015-01" db="EMBL/GenBank/DDBJ databases">
        <title>The Genome Sequence of Fonsecaea multimorphosa CBS 102226.</title>
        <authorList>
            <consortium name="The Broad Institute Genomics Platform"/>
            <person name="Cuomo C."/>
            <person name="de Hoog S."/>
            <person name="Gorbushina A."/>
            <person name="Stielow B."/>
            <person name="Teixiera M."/>
            <person name="Abouelleil A."/>
            <person name="Chapman S.B."/>
            <person name="Priest M."/>
            <person name="Young S.K."/>
            <person name="Wortman J."/>
            <person name="Nusbaum C."/>
            <person name="Birren B."/>
        </authorList>
    </citation>
    <scope>NUCLEOTIDE SEQUENCE [LARGE SCALE GENOMIC DNA]</scope>
    <source>
        <strain evidence="7 8">CBS 102226</strain>
    </source>
</reference>
<evidence type="ECO:0000256" key="5">
    <source>
        <dbReference type="SAM" id="MobiDB-lite"/>
    </source>
</evidence>
<dbReference type="EMBL" id="KN848062">
    <property type="protein sequence ID" value="KIY04056.1"/>
    <property type="molecule type" value="Genomic_DNA"/>
</dbReference>
<feature type="region of interest" description="Disordered" evidence="5">
    <location>
        <begin position="1"/>
        <end position="97"/>
    </location>
</feature>
<organism evidence="7 8">
    <name type="scientific">Fonsecaea multimorphosa CBS 102226</name>
    <dbReference type="NCBI Taxonomy" id="1442371"/>
    <lineage>
        <taxon>Eukaryota</taxon>
        <taxon>Fungi</taxon>
        <taxon>Dikarya</taxon>
        <taxon>Ascomycota</taxon>
        <taxon>Pezizomycotina</taxon>
        <taxon>Eurotiomycetes</taxon>
        <taxon>Chaetothyriomycetidae</taxon>
        <taxon>Chaetothyriales</taxon>
        <taxon>Herpotrichiellaceae</taxon>
        <taxon>Fonsecaea</taxon>
    </lineage>
</organism>
<feature type="domain" description="CBS" evidence="6">
    <location>
        <begin position="121"/>
        <end position="181"/>
    </location>
</feature>
<gene>
    <name evidence="7" type="ORF">Z520_00748</name>
</gene>
<feature type="domain" description="CBS" evidence="6">
    <location>
        <begin position="274"/>
        <end position="338"/>
    </location>
</feature>
<dbReference type="PANTHER" id="PTHR13780:SF35">
    <property type="entry name" value="LD22662P"/>
    <property type="match status" value="1"/>
</dbReference>
<dbReference type="GO" id="GO:0019901">
    <property type="term" value="F:protein kinase binding"/>
    <property type="evidence" value="ECO:0007669"/>
    <property type="project" value="TreeGrafter"/>
</dbReference>
<dbReference type="Proteomes" id="UP000053411">
    <property type="component" value="Unassembled WGS sequence"/>
</dbReference>
<evidence type="ECO:0000256" key="4">
    <source>
        <dbReference type="PROSITE-ProRule" id="PRU00703"/>
    </source>
</evidence>
<comment type="similarity">
    <text evidence="1">Belongs to the 5'-AMP-activated protein kinase gamma subunit family.</text>
</comment>
<feature type="domain" description="CBS" evidence="6">
    <location>
        <begin position="351"/>
        <end position="408"/>
    </location>
</feature>
<dbReference type="PANTHER" id="PTHR13780">
    <property type="entry name" value="AMP-ACTIVATED PROTEIN KINASE, GAMMA REGULATORY SUBUNIT"/>
    <property type="match status" value="1"/>
</dbReference>
<proteinExistence type="inferred from homology"/>
<evidence type="ECO:0000256" key="3">
    <source>
        <dbReference type="ARBA" id="ARBA00023122"/>
    </source>
</evidence>
<dbReference type="InterPro" id="IPR000644">
    <property type="entry name" value="CBS_dom"/>
</dbReference>
<keyword evidence="8" id="KW-1185">Reference proteome</keyword>
<dbReference type="Gene3D" id="3.10.580.10">
    <property type="entry name" value="CBS-domain"/>
    <property type="match status" value="2"/>
</dbReference>
<evidence type="ECO:0000259" key="6">
    <source>
        <dbReference type="PROSITE" id="PS51371"/>
    </source>
</evidence>
<evidence type="ECO:0000256" key="2">
    <source>
        <dbReference type="ARBA" id="ARBA00022737"/>
    </source>
</evidence>
<protein>
    <recommendedName>
        <fullName evidence="6">CBS domain-containing protein</fullName>
    </recommendedName>
</protein>
<dbReference type="Pfam" id="PF00571">
    <property type="entry name" value="CBS"/>
    <property type="match status" value="2"/>
</dbReference>
<dbReference type="GO" id="GO:0031588">
    <property type="term" value="C:nucleotide-activated protein kinase complex"/>
    <property type="evidence" value="ECO:0007669"/>
    <property type="project" value="TreeGrafter"/>
</dbReference>
<dbReference type="STRING" id="1442371.A0A0D2HQA2"/>
<evidence type="ECO:0000256" key="1">
    <source>
        <dbReference type="ARBA" id="ARBA00006750"/>
    </source>
</evidence>
<dbReference type="GO" id="GO:0016208">
    <property type="term" value="F:AMP binding"/>
    <property type="evidence" value="ECO:0007669"/>
    <property type="project" value="TreeGrafter"/>
</dbReference>
<dbReference type="SUPFAM" id="SSF54631">
    <property type="entry name" value="CBS-domain pair"/>
    <property type="match status" value="2"/>
</dbReference>
<dbReference type="InterPro" id="IPR050511">
    <property type="entry name" value="AMPK_gamma/SDS23_families"/>
</dbReference>
<keyword evidence="2" id="KW-0677">Repeat</keyword>
<dbReference type="OrthoDB" id="286637at2759"/>
<dbReference type="GO" id="GO:0005634">
    <property type="term" value="C:nucleus"/>
    <property type="evidence" value="ECO:0007669"/>
    <property type="project" value="TreeGrafter"/>
</dbReference>